<evidence type="ECO:0000313" key="1">
    <source>
        <dbReference type="EMBL" id="SFP05503.1"/>
    </source>
</evidence>
<name>A0A1I5M7N3_9BACT</name>
<dbReference type="Gene3D" id="2.60.120.560">
    <property type="entry name" value="Exo-inulinase, domain 1"/>
    <property type="match status" value="1"/>
</dbReference>
<evidence type="ECO:0008006" key="3">
    <source>
        <dbReference type="Google" id="ProtNLM"/>
    </source>
</evidence>
<dbReference type="STRING" id="1079859.SAMN04515674_101169"/>
<organism evidence="1 2">
    <name type="scientific">Pseudarcicella hirudinis</name>
    <dbReference type="NCBI Taxonomy" id="1079859"/>
    <lineage>
        <taxon>Bacteria</taxon>
        <taxon>Pseudomonadati</taxon>
        <taxon>Bacteroidota</taxon>
        <taxon>Cytophagia</taxon>
        <taxon>Cytophagales</taxon>
        <taxon>Flectobacillaceae</taxon>
        <taxon>Pseudarcicella</taxon>
    </lineage>
</organism>
<dbReference type="Proteomes" id="UP000199306">
    <property type="component" value="Unassembled WGS sequence"/>
</dbReference>
<keyword evidence="2" id="KW-1185">Reference proteome</keyword>
<protein>
    <recommendedName>
        <fullName evidence="3">3-keto-disaccharide hydrolase domain-containing protein</fullName>
    </recommendedName>
</protein>
<proteinExistence type="predicted"/>
<evidence type="ECO:0000313" key="2">
    <source>
        <dbReference type="Proteomes" id="UP000199306"/>
    </source>
</evidence>
<reference evidence="1 2" key="1">
    <citation type="submission" date="2016-10" db="EMBL/GenBank/DDBJ databases">
        <authorList>
            <person name="de Groot N.N."/>
        </authorList>
    </citation>
    <scope>NUCLEOTIDE SEQUENCE [LARGE SCALE GENOMIC DNA]</scope>
    <source>
        <strain evidence="2">E92,LMG 26720,CCM 7988</strain>
    </source>
</reference>
<dbReference type="AlphaFoldDB" id="A0A1I5M7N3"/>
<sequence length="256" mass="29404">MCPVKNYHYYAFSGLRIADRKDNHQNSKVLKMTKNIIAIITINLLVISKGLYAQQIKLDVNNLEANQVYMSVEKFQGNEVVRVIKDSTIKAFDEPTFAKIRNVDFKDGTIEVKVLSRLVKNAPELARGFIGVAFRIHENNSKFESIYIRPTNGRVENQLRRNRSVQYFSFPDYKFERLRKEAAGEYESYADMGLNEWIKIRIVVKGKQAKLFLNENKQPSLIVNDLKHGENVSGALGLFVDIGTEGYFTDLKVTKQ</sequence>
<dbReference type="EMBL" id="FOXH01000001">
    <property type="protein sequence ID" value="SFP05503.1"/>
    <property type="molecule type" value="Genomic_DNA"/>
</dbReference>
<gene>
    <name evidence="1" type="ORF">SAMN04515674_101169</name>
</gene>
<accession>A0A1I5M7N3</accession>